<dbReference type="GO" id="GO:0043565">
    <property type="term" value="F:sequence-specific DNA binding"/>
    <property type="evidence" value="ECO:0007669"/>
    <property type="project" value="InterPro"/>
</dbReference>
<gene>
    <name evidence="1" type="ORF">C1H71_10530</name>
</gene>
<organism evidence="1 2">
    <name type="scientific">Iodobacter fluviatilis</name>
    <dbReference type="NCBI Taxonomy" id="537"/>
    <lineage>
        <taxon>Bacteria</taxon>
        <taxon>Pseudomonadati</taxon>
        <taxon>Pseudomonadota</taxon>
        <taxon>Betaproteobacteria</taxon>
        <taxon>Neisseriales</taxon>
        <taxon>Chitinibacteraceae</taxon>
        <taxon>Iodobacter</taxon>
    </lineage>
</organism>
<dbReference type="Proteomes" id="UP000515917">
    <property type="component" value="Chromosome"/>
</dbReference>
<dbReference type="SUPFAM" id="SSF48295">
    <property type="entry name" value="TrpR-like"/>
    <property type="match status" value="1"/>
</dbReference>
<proteinExistence type="predicted"/>
<evidence type="ECO:0008006" key="3">
    <source>
        <dbReference type="Google" id="ProtNLM"/>
    </source>
</evidence>
<dbReference type="KEGG" id="ifl:C1H71_10530"/>
<protein>
    <recommendedName>
        <fullName evidence="3">Transposase</fullName>
    </recommendedName>
</protein>
<dbReference type="AlphaFoldDB" id="A0A7G3G9B4"/>
<dbReference type="EMBL" id="CP025781">
    <property type="protein sequence ID" value="QBC43937.1"/>
    <property type="molecule type" value="Genomic_DNA"/>
</dbReference>
<accession>A0A7G3G9B4</accession>
<evidence type="ECO:0000313" key="1">
    <source>
        <dbReference type="EMBL" id="QBC43937.1"/>
    </source>
</evidence>
<keyword evidence="2" id="KW-1185">Reference proteome</keyword>
<sequence length="110" mass="12143">MGIRRSDLSLEAVQIWQASALTQAEFCRQYGYKRATFSNWVKRHQPNLPSALQPATPITNPAIAPLTMVATQWPTPSAETLQLRLANGVDLTLPTNTCAIWLANLLRALA</sequence>
<evidence type="ECO:0000313" key="2">
    <source>
        <dbReference type="Proteomes" id="UP000515917"/>
    </source>
</evidence>
<dbReference type="RefSeq" id="WP_130106500.1">
    <property type="nucleotide sequence ID" value="NZ_CP025781.1"/>
</dbReference>
<reference evidence="1 2" key="1">
    <citation type="submission" date="2018-01" db="EMBL/GenBank/DDBJ databases">
        <title>Genome sequence of Iodobacter sp. strain PCH194 isolated from Indian Trans-Himalaya.</title>
        <authorList>
            <person name="Kumar V."/>
            <person name="Thakur V."/>
            <person name="Kumar S."/>
            <person name="Singh D."/>
        </authorList>
    </citation>
    <scope>NUCLEOTIDE SEQUENCE [LARGE SCALE GENOMIC DNA]</scope>
    <source>
        <strain evidence="1 2">PCH194</strain>
    </source>
</reference>
<dbReference type="NCBIfam" id="NF047593">
    <property type="entry name" value="IS66_ISAeme5_TnpA"/>
    <property type="match status" value="1"/>
</dbReference>
<dbReference type="InterPro" id="IPR010921">
    <property type="entry name" value="Trp_repressor/repl_initiator"/>
</dbReference>
<name>A0A7G3G9B4_9NEIS</name>